<dbReference type="EMBL" id="JBHUOZ010000003">
    <property type="protein sequence ID" value="MFD2921728.1"/>
    <property type="molecule type" value="Genomic_DNA"/>
</dbReference>
<sequence length="124" mass="14379">MENIKVIKIDEEKELSEISAVRQALIAINKQMEQLVASHKASMEKAEETIIQLLQLVNKKETIIESLELQNKELSRKGEGEKQLVNKLLGDIERLNQDIGWYKKTYEKRSLLGTIKQKLFNTNR</sequence>
<comment type="caution">
    <text evidence="2">The sequence shown here is derived from an EMBL/GenBank/DDBJ whole genome shotgun (WGS) entry which is preliminary data.</text>
</comment>
<evidence type="ECO:0000313" key="2">
    <source>
        <dbReference type="EMBL" id="MFD2921728.1"/>
    </source>
</evidence>
<keyword evidence="1" id="KW-0175">Coiled coil</keyword>
<organism evidence="2 3">
    <name type="scientific">Terrimonas rubra</name>
    <dbReference type="NCBI Taxonomy" id="1035890"/>
    <lineage>
        <taxon>Bacteria</taxon>
        <taxon>Pseudomonadati</taxon>
        <taxon>Bacteroidota</taxon>
        <taxon>Chitinophagia</taxon>
        <taxon>Chitinophagales</taxon>
        <taxon>Chitinophagaceae</taxon>
        <taxon>Terrimonas</taxon>
    </lineage>
</organism>
<evidence type="ECO:0000256" key="1">
    <source>
        <dbReference type="SAM" id="Coils"/>
    </source>
</evidence>
<reference evidence="3" key="1">
    <citation type="journal article" date="2019" name="Int. J. Syst. Evol. Microbiol.">
        <title>The Global Catalogue of Microorganisms (GCM) 10K type strain sequencing project: providing services to taxonomists for standard genome sequencing and annotation.</title>
        <authorList>
            <consortium name="The Broad Institute Genomics Platform"/>
            <consortium name="The Broad Institute Genome Sequencing Center for Infectious Disease"/>
            <person name="Wu L."/>
            <person name="Ma J."/>
        </authorList>
    </citation>
    <scope>NUCLEOTIDE SEQUENCE [LARGE SCALE GENOMIC DNA]</scope>
    <source>
        <strain evidence="3">KCTC 23299</strain>
    </source>
</reference>
<dbReference type="Proteomes" id="UP001597511">
    <property type="component" value="Unassembled WGS sequence"/>
</dbReference>
<feature type="coiled-coil region" evidence="1">
    <location>
        <begin position="29"/>
        <end position="84"/>
    </location>
</feature>
<dbReference type="RefSeq" id="WP_386102604.1">
    <property type="nucleotide sequence ID" value="NZ_JBHUOZ010000003.1"/>
</dbReference>
<name>A0ABW6AD98_9BACT</name>
<proteinExistence type="predicted"/>
<keyword evidence="3" id="KW-1185">Reference proteome</keyword>
<gene>
    <name evidence="2" type="ORF">ACFS6H_18555</name>
</gene>
<accession>A0ABW6AD98</accession>
<protein>
    <submittedName>
        <fullName evidence="2">Uncharacterized protein</fullName>
    </submittedName>
</protein>
<evidence type="ECO:0000313" key="3">
    <source>
        <dbReference type="Proteomes" id="UP001597511"/>
    </source>
</evidence>